<gene>
    <name evidence="3" type="primary">epiD</name>
    <name evidence="3" type="ORF">NCTC12195_04957</name>
    <name evidence="2" type="ORF">SGA02_24480</name>
</gene>
<dbReference type="STRING" id="1293.SH09_09590"/>
<name>A0A0D0SPJ5_STAGA</name>
<evidence type="ECO:0000313" key="2">
    <source>
        <dbReference type="EMBL" id="GEQ06620.1"/>
    </source>
</evidence>
<dbReference type="EMBL" id="BKAX01000007">
    <property type="protein sequence ID" value="GEQ06620.1"/>
    <property type="molecule type" value="Genomic_DNA"/>
</dbReference>
<dbReference type="PANTHER" id="PTHR14359:SF6">
    <property type="entry name" value="PHOSPHOPANTOTHENOYLCYSTEINE DECARBOXYLASE"/>
    <property type="match status" value="1"/>
</dbReference>
<dbReference type="InterPro" id="IPR036551">
    <property type="entry name" value="Flavin_trans-like"/>
</dbReference>
<reference evidence="2 5" key="2">
    <citation type="submission" date="2019-07" db="EMBL/GenBank/DDBJ databases">
        <title>Whole genome shotgun sequence of Staphylococcus gallinarum NBRC 109767.</title>
        <authorList>
            <person name="Hosoyama A."/>
            <person name="Uohara A."/>
            <person name="Ohji S."/>
            <person name="Ichikawa N."/>
        </authorList>
    </citation>
    <scope>NUCLEOTIDE SEQUENCE [LARGE SCALE GENOMIC DNA]</scope>
    <source>
        <strain evidence="2 5">NBRC 109767</strain>
    </source>
</reference>
<dbReference type="Gene3D" id="3.40.50.1950">
    <property type="entry name" value="Flavin prenyltransferase-like"/>
    <property type="match status" value="1"/>
</dbReference>
<dbReference type="AlphaFoldDB" id="A0A0D0SPJ5"/>
<dbReference type="Pfam" id="PF02441">
    <property type="entry name" value="Flavoprotein"/>
    <property type="match status" value="1"/>
</dbReference>
<dbReference type="InterPro" id="IPR003382">
    <property type="entry name" value="Flavoprotein"/>
</dbReference>
<sequence length="181" mass="20645">MHGKLLICATASINVVNINHYIVELKQYFEEVNILFSPSSKKFINTDVLNLFCDNLYDETQDPLLNHINIVENHEYILVLPASANTINKIASGICDNLLTTVCLTGYKSLYIFPNMNIKMWENPFLQKNIDLLKNNSVKVYPPDVNKSFEISSGLYKNSITMPNIENVLSFILNSEKRPLD</sequence>
<evidence type="ECO:0000313" key="5">
    <source>
        <dbReference type="Proteomes" id="UP000321057"/>
    </source>
</evidence>
<dbReference type="EMBL" id="UHDK01000003">
    <property type="protein sequence ID" value="SUQ38581.1"/>
    <property type="molecule type" value="Genomic_DNA"/>
</dbReference>
<dbReference type="GO" id="GO:0004633">
    <property type="term" value="F:phosphopantothenoylcysteine decarboxylase activity"/>
    <property type="evidence" value="ECO:0007669"/>
    <property type="project" value="TreeGrafter"/>
</dbReference>
<dbReference type="Proteomes" id="UP000255277">
    <property type="component" value="Unassembled WGS sequence"/>
</dbReference>
<proteinExistence type="predicted"/>
<keyword evidence="5" id="KW-1185">Reference proteome</keyword>
<reference evidence="3 4" key="1">
    <citation type="submission" date="2018-06" db="EMBL/GenBank/DDBJ databases">
        <authorList>
            <consortium name="Pathogen Informatics"/>
            <person name="Doyle S."/>
        </authorList>
    </citation>
    <scope>NUCLEOTIDE SEQUENCE [LARGE SCALE GENOMIC DNA]</scope>
    <source>
        <strain evidence="3 4">NCTC12195</strain>
    </source>
</reference>
<dbReference type="GO" id="GO:0010181">
    <property type="term" value="F:FMN binding"/>
    <property type="evidence" value="ECO:0007669"/>
    <property type="project" value="TreeGrafter"/>
</dbReference>
<dbReference type="Proteomes" id="UP000321057">
    <property type="component" value="Unassembled WGS sequence"/>
</dbReference>
<feature type="domain" description="Flavoprotein" evidence="1">
    <location>
        <begin position="4"/>
        <end position="154"/>
    </location>
</feature>
<dbReference type="GO" id="GO:0015937">
    <property type="term" value="P:coenzyme A biosynthetic process"/>
    <property type="evidence" value="ECO:0007669"/>
    <property type="project" value="TreeGrafter"/>
</dbReference>
<dbReference type="EC" id="4.1.1.-" evidence="3"/>
<dbReference type="OrthoDB" id="2395518at2"/>
<keyword evidence="3" id="KW-0456">Lyase</keyword>
<dbReference type="RefSeq" id="WP_042739433.1">
    <property type="nucleotide sequence ID" value="NZ_BKAX01000007.1"/>
</dbReference>
<evidence type="ECO:0000259" key="1">
    <source>
        <dbReference type="Pfam" id="PF02441"/>
    </source>
</evidence>
<protein>
    <submittedName>
        <fullName evidence="2">Enterotoxin</fullName>
    </submittedName>
    <submittedName>
        <fullName evidence="3">Lantibiotic modifying enzyme</fullName>
        <ecNumber evidence="3">4.1.1.-</ecNumber>
    </submittedName>
</protein>
<evidence type="ECO:0000313" key="4">
    <source>
        <dbReference type="Proteomes" id="UP000255277"/>
    </source>
</evidence>
<accession>A0A0D0SPJ5</accession>
<dbReference type="PANTHER" id="PTHR14359">
    <property type="entry name" value="HOMO-OLIGOMERIC FLAVIN CONTAINING CYS DECARBOXYLASE FAMILY"/>
    <property type="match status" value="1"/>
</dbReference>
<organism evidence="3 4">
    <name type="scientific">Staphylococcus gallinarum</name>
    <dbReference type="NCBI Taxonomy" id="1293"/>
    <lineage>
        <taxon>Bacteria</taxon>
        <taxon>Bacillati</taxon>
        <taxon>Bacillota</taxon>
        <taxon>Bacilli</taxon>
        <taxon>Bacillales</taxon>
        <taxon>Staphylococcaceae</taxon>
        <taxon>Staphylococcus</taxon>
    </lineage>
</organism>
<evidence type="ECO:0000313" key="3">
    <source>
        <dbReference type="EMBL" id="SUQ38581.1"/>
    </source>
</evidence>
<dbReference type="SUPFAM" id="SSF52507">
    <property type="entry name" value="Homo-oligomeric flavin-containing Cys decarboxylases, HFCD"/>
    <property type="match status" value="1"/>
</dbReference>
<dbReference type="GO" id="GO:0071513">
    <property type="term" value="C:phosphopantothenoylcysteine decarboxylase complex"/>
    <property type="evidence" value="ECO:0007669"/>
    <property type="project" value="TreeGrafter"/>
</dbReference>